<reference evidence="1" key="1">
    <citation type="journal article" date="2023" name="G3 (Bethesda)">
        <title>A reference genome for the long-term kleptoplast-retaining sea slug Elysia crispata morphotype clarki.</title>
        <authorList>
            <person name="Eastman K.E."/>
            <person name="Pendleton A.L."/>
            <person name="Shaikh M.A."/>
            <person name="Suttiyut T."/>
            <person name="Ogas R."/>
            <person name="Tomko P."/>
            <person name="Gavelis G."/>
            <person name="Widhalm J.R."/>
            <person name="Wisecaver J.H."/>
        </authorList>
    </citation>
    <scope>NUCLEOTIDE SEQUENCE</scope>
    <source>
        <strain evidence="1">ECLA1</strain>
    </source>
</reference>
<accession>A0AAE0XR40</accession>
<dbReference type="EMBL" id="JAWDGP010007811">
    <property type="protein sequence ID" value="KAK3704021.1"/>
    <property type="molecule type" value="Genomic_DNA"/>
</dbReference>
<evidence type="ECO:0000313" key="1">
    <source>
        <dbReference type="EMBL" id="KAK3704021.1"/>
    </source>
</evidence>
<dbReference type="Proteomes" id="UP001283361">
    <property type="component" value="Unassembled WGS sequence"/>
</dbReference>
<comment type="caution">
    <text evidence="1">The sequence shown here is derived from an EMBL/GenBank/DDBJ whole genome shotgun (WGS) entry which is preliminary data.</text>
</comment>
<name>A0AAE0XR40_9GAST</name>
<keyword evidence="2" id="KW-1185">Reference proteome</keyword>
<dbReference type="AlphaFoldDB" id="A0AAE0XR40"/>
<evidence type="ECO:0000313" key="2">
    <source>
        <dbReference type="Proteomes" id="UP001283361"/>
    </source>
</evidence>
<protein>
    <submittedName>
        <fullName evidence="1">Uncharacterized protein</fullName>
    </submittedName>
</protein>
<organism evidence="1 2">
    <name type="scientific">Elysia crispata</name>
    <name type="common">lettuce slug</name>
    <dbReference type="NCBI Taxonomy" id="231223"/>
    <lineage>
        <taxon>Eukaryota</taxon>
        <taxon>Metazoa</taxon>
        <taxon>Spiralia</taxon>
        <taxon>Lophotrochozoa</taxon>
        <taxon>Mollusca</taxon>
        <taxon>Gastropoda</taxon>
        <taxon>Heterobranchia</taxon>
        <taxon>Euthyneura</taxon>
        <taxon>Panpulmonata</taxon>
        <taxon>Sacoglossa</taxon>
        <taxon>Placobranchoidea</taxon>
        <taxon>Plakobranchidae</taxon>
        <taxon>Elysia</taxon>
    </lineage>
</organism>
<sequence>MKLHKKTYACATKSQEVAKKPNKNCSVQEIFYFCITKVVARDWTMWTRRGGLKQPDAEIIGLSRDNRLTASTQRPPLTKRSF</sequence>
<gene>
    <name evidence="1" type="ORF">RRG08_055482</name>
</gene>
<proteinExistence type="predicted"/>